<feature type="compositionally biased region" description="Acidic residues" evidence="1">
    <location>
        <begin position="10"/>
        <end position="21"/>
    </location>
</feature>
<feature type="region of interest" description="Disordered" evidence="1">
    <location>
        <begin position="1"/>
        <end position="21"/>
    </location>
</feature>
<dbReference type="PANTHER" id="PTHR36869:SF1">
    <property type="entry name" value="CHROMOSOME 16 OPEN READING FRAME 46"/>
    <property type="match status" value="1"/>
</dbReference>
<evidence type="ECO:0000313" key="2">
    <source>
        <dbReference type="Proteomes" id="UP000189704"/>
    </source>
</evidence>
<dbReference type="RefSeq" id="XP_008063167.1">
    <property type="nucleotide sequence ID" value="XM_008064976.1"/>
</dbReference>
<keyword evidence="2" id="KW-1185">Reference proteome</keyword>
<name>A0A1U7UD31_CARSF</name>
<evidence type="ECO:0000313" key="3">
    <source>
        <dbReference type="RefSeq" id="XP_008063167.1"/>
    </source>
</evidence>
<dbReference type="KEGG" id="csyr:103267373"/>
<dbReference type="InterPro" id="IPR027836">
    <property type="entry name" value="DUF4529"/>
</dbReference>
<gene>
    <name evidence="3" type="primary">CUNH16orf46</name>
</gene>
<accession>A0A1U7UD31</accession>
<dbReference type="Pfam" id="PF15032">
    <property type="entry name" value="DUF4529"/>
    <property type="match status" value="1"/>
</dbReference>
<dbReference type="OrthoDB" id="9943020at2759"/>
<dbReference type="STRING" id="1868482.ENSTSYP00000024568"/>
<dbReference type="GeneID" id="103267373"/>
<reference evidence="3" key="1">
    <citation type="submission" date="2025-08" db="UniProtKB">
        <authorList>
            <consortium name="RefSeq"/>
        </authorList>
    </citation>
    <scope>IDENTIFICATION</scope>
</reference>
<dbReference type="Proteomes" id="UP000189704">
    <property type="component" value="Unplaced"/>
</dbReference>
<evidence type="ECO:0000256" key="1">
    <source>
        <dbReference type="SAM" id="MobiDB-lite"/>
    </source>
</evidence>
<dbReference type="CTD" id="109310359"/>
<sequence>MDLCQKSETDLENSENNEIQSTEETELTCTCPDERSEKNHVCCLLSISDITCEQDERAGECVIGTGWEEAVHGWGKTSPTACIWSKGKKLKKARVGEGAGSGCLVCVSLSQGSVEARPPVDAGKLEAGAVAGAGREKDRCSPLEIREVPQDPSTASRGVGNICFPTYIPGGKKSLQIKEFIWCTEDWAGPETIRGQAVRHPGAGVSRGLPSRALLVLPPLKPLLPNSLDVQAVKVPSVEKAECVACACGLKTGDERGEKRPGERAEHLKAHDTLPCPAPASAADAKQCCLCWALLPEKSLACPPDTNHLRYLTTLQLLQKKGVQNYKAKFKAKELRPPMGTQKHVLPEASRTRMLETKVFPRPLLPSLTVSRVVIPVSTHRVL</sequence>
<proteinExistence type="predicted"/>
<protein>
    <submittedName>
        <fullName evidence="3">Uncharacterized protein C16orf46 homolog</fullName>
    </submittedName>
</protein>
<dbReference type="PANTHER" id="PTHR36869">
    <property type="entry name" value="CHROMOSOME 16 OPEN READING FRAME 46"/>
    <property type="match status" value="1"/>
</dbReference>
<organism evidence="2 3">
    <name type="scientific">Carlito syrichta</name>
    <name type="common">Philippine tarsier</name>
    <name type="synonym">Tarsius syrichta</name>
    <dbReference type="NCBI Taxonomy" id="1868482"/>
    <lineage>
        <taxon>Eukaryota</taxon>
        <taxon>Metazoa</taxon>
        <taxon>Chordata</taxon>
        <taxon>Craniata</taxon>
        <taxon>Vertebrata</taxon>
        <taxon>Euteleostomi</taxon>
        <taxon>Mammalia</taxon>
        <taxon>Eutheria</taxon>
        <taxon>Euarchontoglires</taxon>
        <taxon>Primates</taxon>
        <taxon>Haplorrhini</taxon>
        <taxon>Tarsiiformes</taxon>
        <taxon>Tarsiidae</taxon>
        <taxon>Carlito</taxon>
    </lineage>
</organism>
<dbReference type="AlphaFoldDB" id="A0A1U7UD31"/>